<keyword evidence="1 2" id="KW-0238">DNA-binding</keyword>
<gene>
    <name evidence="4" type="ORF">BC792_11373</name>
</gene>
<dbReference type="PROSITE" id="PS50977">
    <property type="entry name" value="HTH_TETR_2"/>
    <property type="match status" value="1"/>
</dbReference>
<accession>A0A5S5DEW0</accession>
<comment type="caution">
    <text evidence="4">The sequence shown here is derived from an EMBL/GenBank/DDBJ whole genome shotgun (WGS) entry which is preliminary data.</text>
</comment>
<dbReference type="EMBL" id="VNHX01000013">
    <property type="protein sequence ID" value="TYP94205.1"/>
    <property type="molecule type" value="Genomic_DNA"/>
</dbReference>
<dbReference type="InterPro" id="IPR001647">
    <property type="entry name" value="HTH_TetR"/>
</dbReference>
<feature type="domain" description="HTH tetR-type" evidence="3">
    <location>
        <begin position="81"/>
        <end position="141"/>
    </location>
</feature>
<evidence type="ECO:0000259" key="3">
    <source>
        <dbReference type="PROSITE" id="PS50977"/>
    </source>
</evidence>
<dbReference type="InterPro" id="IPR009057">
    <property type="entry name" value="Homeodomain-like_sf"/>
</dbReference>
<dbReference type="Gene3D" id="1.10.357.10">
    <property type="entry name" value="Tetracycline Repressor, domain 2"/>
    <property type="match status" value="1"/>
</dbReference>
<evidence type="ECO:0000256" key="2">
    <source>
        <dbReference type="PROSITE-ProRule" id="PRU00335"/>
    </source>
</evidence>
<feature type="DNA-binding region" description="H-T-H motif" evidence="2">
    <location>
        <begin position="104"/>
        <end position="123"/>
    </location>
</feature>
<dbReference type="SUPFAM" id="SSF46689">
    <property type="entry name" value="Homeodomain-like"/>
    <property type="match status" value="1"/>
</dbReference>
<dbReference type="Pfam" id="PF00440">
    <property type="entry name" value="TetR_N"/>
    <property type="match status" value="1"/>
</dbReference>
<proteinExistence type="predicted"/>
<evidence type="ECO:0000313" key="5">
    <source>
        <dbReference type="Proteomes" id="UP000325105"/>
    </source>
</evidence>
<protein>
    <submittedName>
        <fullName evidence="4">TetR family transcriptional regulator</fullName>
    </submittedName>
</protein>
<dbReference type="Proteomes" id="UP000325105">
    <property type="component" value="Unassembled WGS sequence"/>
</dbReference>
<sequence length="290" mass="33396">MVLKPYFPAKCLVFSYPPSKKIQQVLDISNLNKQFYQLNTIQKKKVLSTMARKKNEVLEQPENAPVKKPRKVVSGPIRDKEKTKRRLVATVGKVLQKYTYSGLTITNIAKESGLNPKLIYLYFGSLDGLIEQYILEKDFWSAKSKTQLTELLENPEKLGAAETNEVFQVQFDSFLKDKSIQRIIHWEMGMKSKLLRKVADDREEVGDHLLKYLDPKFEDTDVDIRATLAIILGGIYYLTLHAKNNGSTVSGIDINEDEGRERIEKTIERLILRDFEDAENQKKKRAAKKK</sequence>
<organism evidence="4 5">
    <name type="scientific">Sphingobacterium allocomposti</name>
    <dbReference type="NCBI Taxonomy" id="415956"/>
    <lineage>
        <taxon>Bacteria</taxon>
        <taxon>Pseudomonadati</taxon>
        <taxon>Bacteroidota</taxon>
        <taxon>Sphingobacteriia</taxon>
        <taxon>Sphingobacteriales</taxon>
        <taxon>Sphingobacteriaceae</taxon>
        <taxon>Sphingobacterium</taxon>
    </lineage>
</organism>
<keyword evidence="5" id="KW-1185">Reference proteome</keyword>
<evidence type="ECO:0000256" key="1">
    <source>
        <dbReference type="ARBA" id="ARBA00023125"/>
    </source>
</evidence>
<reference evidence="4 5" key="1">
    <citation type="submission" date="2019-07" db="EMBL/GenBank/DDBJ databases">
        <title>Genomic Encyclopedia of Archaeal and Bacterial Type Strains, Phase II (KMG-II): from individual species to whole genera.</title>
        <authorList>
            <person name="Goeker M."/>
        </authorList>
    </citation>
    <scope>NUCLEOTIDE SEQUENCE [LARGE SCALE GENOMIC DNA]</scope>
    <source>
        <strain evidence="4 5">DSM 18850</strain>
    </source>
</reference>
<name>A0A5S5DEW0_9SPHI</name>
<evidence type="ECO:0000313" key="4">
    <source>
        <dbReference type="EMBL" id="TYP94205.1"/>
    </source>
</evidence>
<dbReference type="GO" id="GO:0003677">
    <property type="term" value="F:DNA binding"/>
    <property type="evidence" value="ECO:0007669"/>
    <property type="project" value="UniProtKB-UniRule"/>
</dbReference>
<dbReference type="AlphaFoldDB" id="A0A5S5DEW0"/>